<dbReference type="AlphaFoldDB" id="N1QQL8"/>
<organism evidence="1">
    <name type="scientific">Aegilops tauschii</name>
    <name type="common">Tausch's goatgrass</name>
    <name type="synonym">Aegilops squarrosa</name>
    <dbReference type="NCBI Taxonomy" id="37682"/>
    <lineage>
        <taxon>Eukaryota</taxon>
        <taxon>Viridiplantae</taxon>
        <taxon>Streptophyta</taxon>
        <taxon>Embryophyta</taxon>
        <taxon>Tracheophyta</taxon>
        <taxon>Spermatophyta</taxon>
        <taxon>Magnoliopsida</taxon>
        <taxon>Liliopsida</taxon>
        <taxon>Poales</taxon>
        <taxon>Poaceae</taxon>
        <taxon>BOP clade</taxon>
        <taxon>Pooideae</taxon>
        <taxon>Triticodae</taxon>
        <taxon>Triticeae</taxon>
        <taxon>Triticinae</taxon>
        <taxon>Aegilops</taxon>
    </lineage>
</organism>
<name>N1QQL8_AEGTA</name>
<protein>
    <submittedName>
        <fullName evidence="1">Uncharacterized protein</fullName>
    </submittedName>
</protein>
<dbReference type="EnsemblPlants" id="EMT00365">
    <property type="protein sequence ID" value="EMT00365"/>
    <property type="gene ID" value="F775_25297"/>
</dbReference>
<evidence type="ECO:0000313" key="1">
    <source>
        <dbReference type="EnsemblPlants" id="EMT00365"/>
    </source>
</evidence>
<proteinExistence type="predicted"/>
<sequence length="73" mass="7542">MAGTGLPRVPMLHDAPAALFLSVPSHPSYHSRGSRHPLLAPYPSSSLFLPTPSPAGSNRGGGGRAAAVRWLGE</sequence>
<accession>N1QQL8</accession>
<reference evidence="1" key="1">
    <citation type="submission" date="2015-06" db="UniProtKB">
        <authorList>
            <consortium name="EnsemblPlants"/>
        </authorList>
    </citation>
    <scope>IDENTIFICATION</scope>
</reference>